<name>A0A3N9TZG8_9VIBR</name>
<dbReference type="InterPro" id="IPR001851">
    <property type="entry name" value="ABC_transp_permease"/>
</dbReference>
<evidence type="ECO:0000256" key="5">
    <source>
        <dbReference type="ARBA" id="ARBA00022741"/>
    </source>
</evidence>
<dbReference type="RefSeq" id="WP_124937900.1">
    <property type="nucleotide sequence ID" value="NZ_RJVQ01000006.1"/>
</dbReference>
<keyword evidence="12" id="KW-1185">Reference proteome</keyword>
<feature type="transmembrane region" description="Helical" evidence="9">
    <location>
        <begin position="281"/>
        <end position="305"/>
    </location>
</feature>
<dbReference type="SMART" id="SM00382">
    <property type="entry name" value="AAA"/>
    <property type="match status" value="1"/>
</dbReference>
<dbReference type="InterPro" id="IPR003439">
    <property type="entry name" value="ABC_transporter-like_ATP-bd"/>
</dbReference>
<evidence type="ECO:0000256" key="8">
    <source>
        <dbReference type="ARBA" id="ARBA00023136"/>
    </source>
</evidence>
<dbReference type="InterPro" id="IPR027417">
    <property type="entry name" value="P-loop_NTPase"/>
</dbReference>
<feature type="transmembrane region" description="Helical" evidence="9">
    <location>
        <begin position="212"/>
        <end position="230"/>
    </location>
</feature>
<dbReference type="FunFam" id="3.40.50.300:FF:000421">
    <property type="entry name" value="Branched-chain amino acid ABC transporter ATP-binding protein"/>
    <property type="match status" value="1"/>
</dbReference>
<dbReference type="InterPro" id="IPR051120">
    <property type="entry name" value="ABC_AA/LPS_Transport"/>
</dbReference>
<feature type="domain" description="ABC transporter" evidence="10">
    <location>
        <begin position="352"/>
        <end position="597"/>
    </location>
</feature>
<keyword evidence="5" id="KW-0547">Nucleotide-binding</keyword>
<evidence type="ECO:0000256" key="6">
    <source>
        <dbReference type="ARBA" id="ARBA00022840"/>
    </source>
</evidence>
<evidence type="ECO:0000256" key="9">
    <source>
        <dbReference type="SAM" id="Phobius"/>
    </source>
</evidence>
<evidence type="ECO:0000259" key="10">
    <source>
        <dbReference type="PROSITE" id="PS50893"/>
    </source>
</evidence>
<sequence length="599" mass="64973">MKLPVLVGILLIVGVIAPFALPSYQVTLLNYIGLYSLVVLGLVLLTGVAGMTSFGQAAFVGLGAYTTAYLTTTAQLPSWLAWAGGSPWLALVIGLVLTAAIALFLGAITLKLSGHYLPLGTIAWGISIYYLFGTLPAMGGHTGMSGLPSLSLLGFDLEKSEHIFYLIWAILIVAVIITANLLNSREGRAIRALKGGQLMAEAMGVNTFRSKMVIFLISAIFAAISGWLYAHMQRFVNPTPFGLSMGIDYLFMALVGGVGHVWGAILGAGVLTMLKQWLQDWLPAILGSDGQYETIILGLLIIFMMQKSPQGLWPVLMRFIPTRWRRKKTFSFKSGQASLESREQPKPGTLLLEAKDVTRRFGGLVANNQVSFQLHAGEILALIGPNGAGKSTMFNQLSAVDTPSDGEVYFLGESIKGKTARQVAQMGMSRTFQHVKLLPSMTVLENVALGAHMRGQQGVLSAALHIEREEEQRILQEAKFQLERVGLGDYLSHEAGSLALGQQRILEIARALCSDPSVLLLDEPAAGLRHKEKQALAELLKKLREQGMAILLVEHDMDFVMNLVDRIVVMEFGEKIAEGLPEQIQTNPAVMEAYLGGAE</sequence>
<feature type="transmembrane region" description="Helical" evidence="9">
    <location>
        <begin position="88"/>
        <end position="110"/>
    </location>
</feature>
<keyword evidence="6 11" id="KW-0067">ATP-binding</keyword>
<evidence type="ECO:0000256" key="2">
    <source>
        <dbReference type="ARBA" id="ARBA00022448"/>
    </source>
</evidence>
<dbReference type="GO" id="GO:0005886">
    <property type="term" value="C:plasma membrane"/>
    <property type="evidence" value="ECO:0007669"/>
    <property type="project" value="UniProtKB-SubCell"/>
</dbReference>
<evidence type="ECO:0000256" key="3">
    <source>
        <dbReference type="ARBA" id="ARBA00022475"/>
    </source>
</evidence>
<dbReference type="Pfam" id="PF02653">
    <property type="entry name" value="BPD_transp_2"/>
    <property type="match status" value="1"/>
</dbReference>
<reference evidence="11 12" key="1">
    <citation type="submission" date="2018-11" db="EMBL/GenBank/DDBJ databases">
        <title>Vibrio LJC006 sp. nov., isolated from seawater during the bloom of the enteromorpha.</title>
        <authorList>
            <person name="Liang J."/>
        </authorList>
    </citation>
    <scope>NUCLEOTIDE SEQUENCE [LARGE SCALE GENOMIC DNA]</scope>
    <source>
        <strain evidence="11 12">LJC006</strain>
    </source>
</reference>
<feature type="transmembrane region" description="Helical" evidence="9">
    <location>
        <begin position="250"/>
        <end position="274"/>
    </location>
</feature>
<evidence type="ECO:0000256" key="7">
    <source>
        <dbReference type="ARBA" id="ARBA00022989"/>
    </source>
</evidence>
<dbReference type="InterPro" id="IPR032823">
    <property type="entry name" value="BCA_ABC_TP_C"/>
</dbReference>
<dbReference type="GO" id="GO:0016887">
    <property type="term" value="F:ATP hydrolysis activity"/>
    <property type="evidence" value="ECO:0007669"/>
    <property type="project" value="InterPro"/>
</dbReference>
<dbReference type="CDD" id="cd03219">
    <property type="entry name" value="ABC_Mj1267_LivG_branched"/>
    <property type="match status" value="1"/>
</dbReference>
<dbReference type="EMBL" id="RJVQ01000006">
    <property type="protein sequence ID" value="RQW62362.1"/>
    <property type="molecule type" value="Genomic_DNA"/>
</dbReference>
<feature type="transmembrane region" description="Helical" evidence="9">
    <location>
        <begin position="58"/>
        <end position="82"/>
    </location>
</feature>
<evidence type="ECO:0000313" key="11">
    <source>
        <dbReference type="EMBL" id="RQW62362.1"/>
    </source>
</evidence>
<keyword evidence="3" id="KW-1003">Cell membrane</keyword>
<dbReference type="GO" id="GO:0005524">
    <property type="term" value="F:ATP binding"/>
    <property type="evidence" value="ECO:0007669"/>
    <property type="project" value="UniProtKB-KW"/>
</dbReference>
<dbReference type="Pfam" id="PF00005">
    <property type="entry name" value="ABC_tran"/>
    <property type="match status" value="1"/>
</dbReference>
<accession>A0A3N9TZG8</accession>
<evidence type="ECO:0000313" key="12">
    <source>
        <dbReference type="Proteomes" id="UP000281112"/>
    </source>
</evidence>
<dbReference type="Pfam" id="PF12399">
    <property type="entry name" value="BCA_ABC_TP_C"/>
    <property type="match status" value="1"/>
</dbReference>
<protein>
    <submittedName>
        <fullName evidence="11">ATP-binding cassette domain-containing protein</fullName>
    </submittedName>
</protein>
<dbReference type="InterPro" id="IPR043428">
    <property type="entry name" value="LivM-like"/>
</dbReference>
<dbReference type="AlphaFoldDB" id="A0A3N9TZG8"/>
<keyword evidence="2" id="KW-0813">Transport</keyword>
<feature type="transmembrane region" description="Helical" evidence="9">
    <location>
        <begin position="122"/>
        <end position="143"/>
    </location>
</feature>
<feature type="transmembrane region" description="Helical" evidence="9">
    <location>
        <begin position="32"/>
        <end position="51"/>
    </location>
</feature>
<dbReference type="SUPFAM" id="SSF52540">
    <property type="entry name" value="P-loop containing nucleoside triphosphate hydrolases"/>
    <property type="match status" value="1"/>
</dbReference>
<dbReference type="OrthoDB" id="9780942at2"/>
<keyword evidence="7 9" id="KW-1133">Transmembrane helix</keyword>
<dbReference type="InterPro" id="IPR003593">
    <property type="entry name" value="AAA+_ATPase"/>
</dbReference>
<keyword evidence="8 9" id="KW-0472">Membrane</keyword>
<organism evidence="11 12">
    <name type="scientific">Vibrio viridaestus</name>
    <dbReference type="NCBI Taxonomy" id="2487322"/>
    <lineage>
        <taxon>Bacteria</taxon>
        <taxon>Pseudomonadati</taxon>
        <taxon>Pseudomonadota</taxon>
        <taxon>Gammaproteobacteria</taxon>
        <taxon>Vibrionales</taxon>
        <taxon>Vibrionaceae</taxon>
        <taxon>Vibrio</taxon>
    </lineage>
</organism>
<dbReference type="GO" id="GO:0015658">
    <property type="term" value="F:branched-chain amino acid transmembrane transporter activity"/>
    <property type="evidence" value="ECO:0007669"/>
    <property type="project" value="InterPro"/>
</dbReference>
<feature type="transmembrane region" description="Helical" evidence="9">
    <location>
        <begin position="163"/>
        <end position="182"/>
    </location>
</feature>
<evidence type="ECO:0000256" key="1">
    <source>
        <dbReference type="ARBA" id="ARBA00004429"/>
    </source>
</evidence>
<dbReference type="PROSITE" id="PS50893">
    <property type="entry name" value="ABC_TRANSPORTER_2"/>
    <property type="match status" value="1"/>
</dbReference>
<keyword evidence="4 9" id="KW-0812">Transmembrane</keyword>
<comment type="caution">
    <text evidence="11">The sequence shown here is derived from an EMBL/GenBank/DDBJ whole genome shotgun (WGS) entry which is preliminary data.</text>
</comment>
<proteinExistence type="predicted"/>
<dbReference type="PANTHER" id="PTHR45772:SF2">
    <property type="entry name" value="ABC TRANSPORTER ATP-BINDING PROTEIN"/>
    <property type="match status" value="1"/>
</dbReference>
<dbReference type="CDD" id="cd06581">
    <property type="entry name" value="TM_PBP1_LivM_like"/>
    <property type="match status" value="1"/>
</dbReference>
<evidence type="ECO:0000256" key="4">
    <source>
        <dbReference type="ARBA" id="ARBA00022692"/>
    </source>
</evidence>
<comment type="subcellular location">
    <subcellularLocation>
        <location evidence="1">Cell inner membrane</location>
        <topology evidence="1">Multi-pass membrane protein</topology>
    </subcellularLocation>
</comment>
<dbReference type="Proteomes" id="UP000281112">
    <property type="component" value="Unassembled WGS sequence"/>
</dbReference>
<gene>
    <name evidence="11" type="ORF">EES38_14375</name>
</gene>
<dbReference type="Gene3D" id="3.40.50.300">
    <property type="entry name" value="P-loop containing nucleotide triphosphate hydrolases"/>
    <property type="match status" value="1"/>
</dbReference>
<dbReference type="PANTHER" id="PTHR45772">
    <property type="entry name" value="CONSERVED COMPONENT OF ABC TRANSPORTER FOR NATURAL AMINO ACIDS-RELATED"/>
    <property type="match status" value="1"/>
</dbReference>